<feature type="compositionally biased region" description="Polar residues" evidence="6">
    <location>
        <begin position="559"/>
        <end position="572"/>
    </location>
</feature>
<evidence type="ECO:0000256" key="1">
    <source>
        <dbReference type="ARBA" id="ARBA00004123"/>
    </source>
</evidence>
<evidence type="ECO:0000313" key="10">
    <source>
        <dbReference type="Proteomes" id="UP000069940"/>
    </source>
</evidence>
<dbReference type="Pfam" id="PF00010">
    <property type="entry name" value="HLH"/>
    <property type="match status" value="1"/>
</dbReference>
<organism evidence="9 10">
    <name type="scientific">Aedes albopictus</name>
    <name type="common">Asian tiger mosquito</name>
    <name type="synonym">Stegomyia albopicta</name>
    <dbReference type="NCBI Taxonomy" id="7160"/>
    <lineage>
        <taxon>Eukaryota</taxon>
        <taxon>Metazoa</taxon>
        <taxon>Ecdysozoa</taxon>
        <taxon>Arthropoda</taxon>
        <taxon>Hexapoda</taxon>
        <taxon>Insecta</taxon>
        <taxon>Pterygota</taxon>
        <taxon>Neoptera</taxon>
        <taxon>Endopterygota</taxon>
        <taxon>Diptera</taxon>
        <taxon>Nematocera</taxon>
        <taxon>Culicoidea</taxon>
        <taxon>Culicidae</taxon>
        <taxon>Culicinae</taxon>
        <taxon>Aedini</taxon>
        <taxon>Aedes</taxon>
        <taxon>Stegomyia</taxon>
    </lineage>
</organism>
<feature type="domain" description="BHLH" evidence="7">
    <location>
        <begin position="47"/>
        <end position="109"/>
    </location>
</feature>
<proteinExistence type="predicted"/>
<comment type="subcellular location">
    <subcellularLocation>
        <location evidence="1">Nucleus</location>
    </subcellularLocation>
</comment>
<keyword evidence="3" id="KW-0238">DNA-binding</keyword>
<dbReference type="SMART" id="SM00353">
    <property type="entry name" value="HLH"/>
    <property type="match status" value="1"/>
</dbReference>
<evidence type="ECO:0000256" key="3">
    <source>
        <dbReference type="ARBA" id="ARBA00023125"/>
    </source>
</evidence>
<dbReference type="SUPFAM" id="SSF158457">
    <property type="entry name" value="Orange domain-like"/>
    <property type="match status" value="1"/>
</dbReference>
<evidence type="ECO:0000256" key="2">
    <source>
        <dbReference type="ARBA" id="ARBA00023015"/>
    </source>
</evidence>
<dbReference type="CDD" id="cd11410">
    <property type="entry name" value="bHLH_O_HES"/>
    <property type="match status" value="1"/>
</dbReference>
<evidence type="ECO:0000256" key="4">
    <source>
        <dbReference type="ARBA" id="ARBA00023163"/>
    </source>
</evidence>
<feature type="compositionally biased region" description="Basic and acidic residues" evidence="6">
    <location>
        <begin position="543"/>
        <end position="554"/>
    </location>
</feature>
<dbReference type="PROSITE" id="PS50888">
    <property type="entry name" value="BHLH"/>
    <property type="match status" value="1"/>
</dbReference>
<dbReference type="PROSITE" id="PS51054">
    <property type="entry name" value="ORANGE"/>
    <property type="match status" value="1"/>
</dbReference>
<keyword evidence="5" id="KW-0539">Nucleus</keyword>
<evidence type="ECO:0000313" key="9">
    <source>
        <dbReference type="EnsemblMetazoa" id="AALFPA23_004087.P4876"/>
    </source>
</evidence>
<evidence type="ECO:0008006" key="11">
    <source>
        <dbReference type="Google" id="ProtNLM"/>
    </source>
</evidence>
<dbReference type="Pfam" id="PF07527">
    <property type="entry name" value="Hairy_orange"/>
    <property type="match status" value="1"/>
</dbReference>
<evidence type="ECO:0000259" key="8">
    <source>
        <dbReference type="PROSITE" id="PS51054"/>
    </source>
</evidence>
<name>A0ABM1XYT7_AEDAL</name>
<reference evidence="10" key="1">
    <citation type="journal article" date="2015" name="Proc. Natl. Acad. Sci. U.S.A.">
        <title>Genome sequence of the Asian Tiger mosquito, Aedes albopictus, reveals insights into its biology, genetics, and evolution.</title>
        <authorList>
            <person name="Chen X.G."/>
            <person name="Jiang X."/>
            <person name="Gu J."/>
            <person name="Xu M."/>
            <person name="Wu Y."/>
            <person name="Deng Y."/>
            <person name="Zhang C."/>
            <person name="Bonizzoni M."/>
            <person name="Dermauw W."/>
            <person name="Vontas J."/>
            <person name="Armbruster P."/>
            <person name="Huang X."/>
            <person name="Yang Y."/>
            <person name="Zhang H."/>
            <person name="He W."/>
            <person name="Peng H."/>
            <person name="Liu Y."/>
            <person name="Wu K."/>
            <person name="Chen J."/>
            <person name="Lirakis M."/>
            <person name="Topalis P."/>
            <person name="Van Leeuwen T."/>
            <person name="Hall A.B."/>
            <person name="Jiang X."/>
            <person name="Thorpe C."/>
            <person name="Mueller R.L."/>
            <person name="Sun C."/>
            <person name="Waterhouse R.M."/>
            <person name="Yan G."/>
            <person name="Tu Z.J."/>
            <person name="Fang X."/>
            <person name="James A.A."/>
        </authorList>
    </citation>
    <scope>NUCLEOTIDE SEQUENCE [LARGE SCALE GENOMIC DNA]</scope>
    <source>
        <strain evidence="10">Foshan</strain>
    </source>
</reference>
<dbReference type="EnsemblMetazoa" id="AALFPA23_004087.R4876">
    <property type="protein sequence ID" value="AALFPA23_004087.P4876"/>
    <property type="gene ID" value="AALFPA23_004087"/>
</dbReference>
<dbReference type="PANTHER" id="PTHR10985">
    <property type="entry name" value="BASIC HELIX-LOOP-HELIX TRANSCRIPTION FACTOR, HES-RELATED"/>
    <property type="match status" value="1"/>
</dbReference>
<dbReference type="Gene3D" id="6.10.250.980">
    <property type="match status" value="1"/>
</dbReference>
<dbReference type="Gene3D" id="4.10.280.10">
    <property type="entry name" value="Helix-loop-helix DNA-binding domain"/>
    <property type="match status" value="1"/>
</dbReference>
<evidence type="ECO:0000259" key="7">
    <source>
        <dbReference type="PROSITE" id="PS50888"/>
    </source>
</evidence>
<feature type="region of interest" description="Disordered" evidence="6">
    <location>
        <begin position="1"/>
        <end position="21"/>
    </location>
</feature>
<reference evidence="9" key="2">
    <citation type="submission" date="2025-05" db="UniProtKB">
        <authorList>
            <consortium name="EnsemblMetazoa"/>
        </authorList>
    </citation>
    <scope>IDENTIFICATION</scope>
    <source>
        <strain evidence="9">Foshan</strain>
    </source>
</reference>
<dbReference type="InterPro" id="IPR036638">
    <property type="entry name" value="HLH_DNA-bd_sf"/>
</dbReference>
<keyword evidence="2" id="KW-0805">Transcription regulation</keyword>
<dbReference type="Proteomes" id="UP000069940">
    <property type="component" value="Unassembled WGS sequence"/>
</dbReference>
<evidence type="ECO:0000256" key="5">
    <source>
        <dbReference type="ARBA" id="ARBA00023242"/>
    </source>
</evidence>
<keyword evidence="4" id="KW-0804">Transcription</keyword>
<keyword evidence="10" id="KW-1185">Reference proteome</keyword>
<dbReference type="InterPro" id="IPR003650">
    <property type="entry name" value="Orange_dom"/>
</dbReference>
<feature type="compositionally biased region" description="Basic and acidic residues" evidence="6">
    <location>
        <begin position="362"/>
        <end position="373"/>
    </location>
</feature>
<dbReference type="SUPFAM" id="SSF47459">
    <property type="entry name" value="HLH, helix-loop-helix DNA-binding domain"/>
    <property type="match status" value="1"/>
</dbReference>
<accession>A0ABM1XYT7</accession>
<dbReference type="SMART" id="SM00511">
    <property type="entry name" value="ORANGE"/>
    <property type="match status" value="1"/>
</dbReference>
<protein>
    <recommendedName>
        <fullName evidence="11">BHLH domain-containing protein</fullName>
    </recommendedName>
</protein>
<sequence length="591" mass="64951">MTAKKDKDYKGHKHGSELSATALSSKLDAHLQNGNTTAGLISSQDPLKRTNKPLMEKRRRARINQSLAILKALILESTVKTKSGDGQTKHSKLEKADILELTVRHFQRHRNLDNPAIDKYRAGYTDCAREVARYLATPEPPPLPSVPTLTDAGSKARLLRHLDNCIAEIDTEICPKISNGGGTEVTKAENLYDNHSTMKKTKDMLDYGGQDSNPLDFSKTNREIGRSPYTYRSPSTELGLLTSTPKSHHQDENNNRGNHRAKSLHSPQPLVVHHMDDMAHSSDLIGVQSQPCSSSGVVTPFASHVSLNKMILTQQQKLIDMNSLKNCRIDPVAIKQEAGLLAGGYTTSPAISSPTPSNGNLESDKDISNHSEHVIPPPYPPQVRINDSQMALLIPDHYIQLATALGLNTQPIVEHSPAPPATDFESLIEQNRRQAALHEKMTADILANLHSLPDNVDENYWELYKKSLGIPDSISKMTLEDVRSLMAKSAPKAPTPPPPVTKMEVDDPTEEKPFSVTDDNDCSNHSIKKEAGPSSPPASISHESTEDKQQRDDADNPAGPSSSYENISSNEGPSHDQHNDGSSDDSMWRPW</sequence>
<dbReference type="RefSeq" id="XP_029711295.2">
    <property type="nucleotide sequence ID" value="XM_029855435.2"/>
</dbReference>
<evidence type="ECO:0000256" key="6">
    <source>
        <dbReference type="SAM" id="MobiDB-lite"/>
    </source>
</evidence>
<dbReference type="InterPro" id="IPR011598">
    <property type="entry name" value="bHLH_dom"/>
</dbReference>
<dbReference type="InterPro" id="IPR050370">
    <property type="entry name" value="HES_HEY"/>
</dbReference>
<feature type="region of interest" description="Disordered" evidence="6">
    <location>
        <begin position="488"/>
        <end position="591"/>
    </location>
</feature>
<feature type="compositionally biased region" description="Polar residues" evidence="6">
    <location>
        <begin position="230"/>
        <end position="245"/>
    </location>
</feature>
<dbReference type="GeneID" id="109411306"/>
<feature type="region of interest" description="Disordered" evidence="6">
    <location>
        <begin position="212"/>
        <end position="264"/>
    </location>
</feature>
<feature type="domain" description="Orange" evidence="8">
    <location>
        <begin position="120"/>
        <end position="162"/>
    </location>
</feature>
<feature type="region of interest" description="Disordered" evidence="6">
    <location>
        <begin position="349"/>
        <end position="375"/>
    </location>
</feature>